<dbReference type="AlphaFoldDB" id="A0A8J8MMP0"/>
<dbReference type="InterPro" id="IPR018679">
    <property type="entry name" value="DUF2161"/>
</dbReference>
<dbReference type="Proteomes" id="UP000683246">
    <property type="component" value="Chromosome"/>
</dbReference>
<dbReference type="RefSeq" id="WP_246552236.1">
    <property type="nucleotide sequence ID" value="NZ_CP058649.1"/>
</dbReference>
<evidence type="ECO:0000313" key="2">
    <source>
        <dbReference type="Proteomes" id="UP000683246"/>
    </source>
</evidence>
<dbReference type="KEGG" id="vpy:HZI73_20715"/>
<keyword evidence="2" id="KW-1185">Reference proteome</keyword>
<name>A0A8J8MMP0_9FIRM</name>
<evidence type="ECO:0000313" key="1">
    <source>
        <dbReference type="EMBL" id="QUI24575.1"/>
    </source>
</evidence>
<proteinExistence type="predicted"/>
<dbReference type="EMBL" id="CP058649">
    <property type="protein sequence ID" value="QUI24575.1"/>
    <property type="molecule type" value="Genomic_DNA"/>
</dbReference>
<dbReference type="Pfam" id="PF09929">
    <property type="entry name" value="DUF2161"/>
    <property type="match status" value="1"/>
</dbReference>
<accession>A0A8J8MMP0</accession>
<organism evidence="1 2">
    <name type="scientific">Vallitalea pronyensis</name>
    <dbReference type="NCBI Taxonomy" id="1348613"/>
    <lineage>
        <taxon>Bacteria</taxon>
        <taxon>Bacillati</taxon>
        <taxon>Bacillota</taxon>
        <taxon>Clostridia</taxon>
        <taxon>Lachnospirales</taxon>
        <taxon>Vallitaleaceae</taxon>
        <taxon>Vallitalea</taxon>
    </lineage>
</organism>
<protein>
    <submittedName>
        <fullName evidence="1">Uncharacterized protein</fullName>
    </submittedName>
</protein>
<sequence length="248" mass="28772">MKDIKETDLYPPIHKYFTDLGYQVNGEVKTLDVTAVKDDKLIVIELKKNLNMKLLIQGIKRQRLTDQVYIAIQRPKKTFSREWKDKLHLIRRLELGLIVVSFTRKTPLVQVICDPKPFSRTQSMNRAKKRQKGILDEIKERSGNYNVGGSTRKKVMTAYREKSIHIACCLQCYGELSPKQLRALGTGDKTTSILSKNFYGWFERMRRGVYDLTDGGQQAIKEYALIAQHYQVLIQEKEKEITKSENSL</sequence>
<reference evidence="1" key="1">
    <citation type="submission" date="2020-07" db="EMBL/GenBank/DDBJ databases">
        <title>Vallitalea pronyensis genome.</title>
        <authorList>
            <person name="Postec A."/>
        </authorList>
    </citation>
    <scope>NUCLEOTIDE SEQUENCE</scope>
    <source>
        <strain evidence="1">FatNI3</strain>
    </source>
</reference>
<gene>
    <name evidence="1" type="ORF">HZI73_20715</name>
</gene>